<dbReference type="AlphaFoldDB" id="A0A6N7XRC6"/>
<dbReference type="RefSeq" id="WP_154433724.1">
    <property type="nucleotide sequence ID" value="NZ_VUNC01000001.1"/>
</dbReference>
<dbReference type="EMBL" id="VUNC01000001">
    <property type="protein sequence ID" value="MST72001.1"/>
    <property type="molecule type" value="Genomic_DNA"/>
</dbReference>
<name>A0A6N7XRC6_9ACTN</name>
<keyword evidence="2" id="KW-1185">Reference proteome</keyword>
<evidence type="ECO:0000313" key="2">
    <source>
        <dbReference type="Proteomes" id="UP000469325"/>
    </source>
</evidence>
<sequence>MPQIVDLSIDSVDRSEVLRYMGYAGQEYDPSLDQRIDQAIARAIEVSRPRASIDFFDVETREVRDDGTPVLRLRGTSIELAGHSMEEHMADAVAVGVLAVTLGMGDERELHRLGLTDHVGQILLDSASTTLVERAADAAESLIVAEATRRGLYTNFRFSPGYGDLPLSIQPTILSALDATRRLGITLSPTLLMTPTKSVTAVVGMCTRPQASTRRSCKGCPCFDFCTIRPTGRTCHG</sequence>
<comment type="caution">
    <text evidence="1">The sequence shown here is derived from an EMBL/GenBank/DDBJ whole genome shotgun (WGS) entry which is preliminary data.</text>
</comment>
<accession>A0A6N7XRC6</accession>
<reference evidence="1 2" key="1">
    <citation type="submission" date="2019-08" db="EMBL/GenBank/DDBJ databases">
        <title>In-depth cultivation of the pig gut microbiome towards novel bacterial diversity and tailored functional studies.</title>
        <authorList>
            <person name="Wylensek D."/>
            <person name="Hitch T.C.A."/>
            <person name="Clavel T."/>
        </authorList>
    </citation>
    <scope>NUCLEOTIDE SEQUENCE [LARGE SCALE GENOMIC DNA]</scope>
    <source>
        <strain evidence="1 2">CA-Schmier-601-WT-1</strain>
    </source>
</reference>
<proteinExistence type="predicted"/>
<dbReference type="SUPFAM" id="SSF56507">
    <property type="entry name" value="Methionine synthase activation domain-like"/>
    <property type="match status" value="1"/>
</dbReference>
<dbReference type="InterPro" id="IPR037010">
    <property type="entry name" value="VitB12-dep_Met_synth_activ_sf"/>
</dbReference>
<organism evidence="1 2">
    <name type="scientific">Olsenella porci</name>
    <dbReference type="NCBI Taxonomy" id="2652279"/>
    <lineage>
        <taxon>Bacteria</taxon>
        <taxon>Bacillati</taxon>
        <taxon>Actinomycetota</taxon>
        <taxon>Coriobacteriia</taxon>
        <taxon>Coriobacteriales</taxon>
        <taxon>Atopobiaceae</taxon>
        <taxon>Olsenella</taxon>
    </lineage>
</organism>
<dbReference type="GO" id="GO:0008705">
    <property type="term" value="F:methionine synthase activity"/>
    <property type="evidence" value="ECO:0007669"/>
    <property type="project" value="InterPro"/>
</dbReference>
<evidence type="ECO:0000313" key="1">
    <source>
        <dbReference type="EMBL" id="MST72001.1"/>
    </source>
</evidence>
<dbReference type="Proteomes" id="UP000469325">
    <property type="component" value="Unassembled WGS sequence"/>
</dbReference>
<dbReference type="Gene3D" id="3.40.109.40">
    <property type="match status" value="1"/>
</dbReference>
<protein>
    <submittedName>
        <fullName evidence="1">Vitamin B12 dependent methionine synthase</fullName>
    </submittedName>
</protein>
<gene>
    <name evidence="1" type="ORF">FYJ68_02595</name>
</gene>